<reference evidence="1" key="1">
    <citation type="submission" date="2018-05" db="EMBL/GenBank/DDBJ databases">
        <title>Draft genome of Mucuna pruriens seed.</title>
        <authorList>
            <person name="Nnadi N.E."/>
            <person name="Vos R."/>
            <person name="Hasami M.H."/>
            <person name="Devisetty U.K."/>
            <person name="Aguiy J.C."/>
        </authorList>
    </citation>
    <scope>NUCLEOTIDE SEQUENCE [LARGE SCALE GENOMIC DNA]</scope>
    <source>
        <strain evidence="1">JCA_2017</strain>
    </source>
</reference>
<evidence type="ECO:0000313" key="1">
    <source>
        <dbReference type="EMBL" id="RDX97139.1"/>
    </source>
</evidence>
<comment type="caution">
    <text evidence="1">The sequence shown here is derived from an EMBL/GenBank/DDBJ whole genome shotgun (WGS) entry which is preliminary data.</text>
</comment>
<dbReference type="Proteomes" id="UP000257109">
    <property type="component" value="Unassembled WGS sequence"/>
</dbReference>
<accession>A0A371H2W6</accession>
<keyword evidence="2" id="KW-1185">Reference proteome</keyword>
<gene>
    <name evidence="1" type="ORF">CR513_20124</name>
</gene>
<sequence>MENQDRTLKELAMLDVVYQPWCIDLIHLLPKFHGLAGEDPHKHLKEFHMVAGDTRRLHQDEGVPVFSRRSSKELVVPATSSFQHLGRHEMHLLGEVLPGVQNCDYLEGNMWNPTTCRRNLARILGKI</sequence>
<protein>
    <submittedName>
        <fullName evidence="1">Uncharacterized protein</fullName>
    </submittedName>
</protein>
<organism evidence="1 2">
    <name type="scientific">Mucuna pruriens</name>
    <name type="common">Velvet bean</name>
    <name type="synonym">Dolichos pruriens</name>
    <dbReference type="NCBI Taxonomy" id="157652"/>
    <lineage>
        <taxon>Eukaryota</taxon>
        <taxon>Viridiplantae</taxon>
        <taxon>Streptophyta</taxon>
        <taxon>Embryophyta</taxon>
        <taxon>Tracheophyta</taxon>
        <taxon>Spermatophyta</taxon>
        <taxon>Magnoliopsida</taxon>
        <taxon>eudicotyledons</taxon>
        <taxon>Gunneridae</taxon>
        <taxon>Pentapetalae</taxon>
        <taxon>rosids</taxon>
        <taxon>fabids</taxon>
        <taxon>Fabales</taxon>
        <taxon>Fabaceae</taxon>
        <taxon>Papilionoideae</taxon>
        <taxon>50 kb inversion clade</taxon>
        <taxon>NPAAA clade</taxon>
        <taxon>indigoferoid/millettioid clade</taxon>
        <taxon>Phaseoleae</taxon>
        <taxon>Mucuna</taxon>
    </lineage>
</organism>
<dbReference type="EMBL" id="QJKJ01003731">
    <property type="protein sequence ID" value="RDX97139.1"/>
    <property type="molecule type" value="Genomic_DNA"/>
</dbReference>
<feature type="non-terminal residue" evidence="1">
    <location>
        <position position="1"/>
    </location>
</feature>
<evidence type="ECO:0000313" key="2">
    <source>
        <dbReference type="Proteomes" id="UP000257109"/>
    </source>
</evidence>
<name>A0A371H2W6_MUCPR</name>
<proteinExistence type="predicted"/>
<dbReference type="AlphaFoldDB" id="A0A371H2W6"/>